<evidence type="ECO:0000313" key="3">
    <source>
        <dbReference type="Proteomes" id="UP000515297"/>
    </source>
</evidence>
<keyword evidence="1" id="KW-0812">Transmembrane</keyword>
<evidence type="ECO:0000256" key="1">
    <source>
        <dbReference type="SAM" id="Phobius"/>
    </source>
</evidence>
<evidence type="ECO:0000313" key="2">
    <source>
        <dbReference type="EMBL" id="QNE05342.1"/>
    </source>
</evidence>
<gene>
    <name evidence="2" type="ORF">H4O24_01085</name>
</gene>
<reference evidence="2 3" key="1">
    <citation type="submission" date="2020-08" db="EMBL/GenBank/DDBJ databases">
        <authorList>
            <person name="Liu G."/>
            <person name="Sun C."/>
        </authorList>
    </citation>
    <scope>NUCLEOTIDE SEQUENCE [LARGE SCALE GENOMIC DNA]</scope>
    <source>
        <strain evidence="2 3">OT19</strain>
    </source>
</reference>
<sequence length="76" mass="7630">MKTFIKNFIADESGASAAEYALIIAVVGVGIGAAALVLGANVEQAVGNAANEVYACNSDTTQAAKADYTEAKCGTD</sequence>
<dbReference type="AlphaFoldDB" id="A0A7G6VUC7"/>
<name>A0A7G6VUC7_9SPHN</name>
<organism evidence="2 3">
    <name type="scientific">Croceicoccus marinus</name>
    <dbReference type="NCBI Taxonomy" id="450378"/>
    <lineage>
        <taxon>Bacteria</taxon>
        <taxon>Pseudomonadati</taxon>
        <taxon>Pseudomonadota</taxon>
        <taxon>Alphaproteobacteria</taxon>
        <taxon>Sphingomonadales</taxon>
        <taxon>Erythrobacteraceae</taxon>
        <taxon>Croceicoccus</taxon>
    </lineage>
</organism>
<proteinExistence type="predicted"/>
<accession>A0A7G6VUC7</accession>
<keyword evidence="1" id="KW-1133">Transmembrane helix</keyword>
<dbReference type="EMBL" id="CP060052">
    <property type="protein sequence ID" value="QNE05342.1"/>
    <property type="molecule type" value="Genomic_DNA"/>
</dbReference>
<dbReference type="RefSeq" id="WP_185884455.1">
    <property type="nucleotide sequence ID" value="NZ_CP060052.1"/>
</dbReference>
<feature type="transmembrane region" description="Helical" evidence="1">
    <location>
        <begin position="20"/>
        <end position="40"/>
    </location>
</feature>
<protein>
    <submittedName>
        <fullName evidence="2">Flp family type IVb pilin</fullName>
    </submittedName>
</protein>
<dbReference type="Proteomes" id="UP000515297">
    <property type="component" value="Chromosome"/>
</dbReference>
<keyword evidence="1" id="KW-0472">Membrane</keyword>